<dbReference type="AlphaFoldDB" id="A0A7I8KKE4"/>
<evidence type="ECO:0000313" key="2">
    <source>
        <dbReference type="Proteomes" id="UP000663760"/>
    </source>
</evidence>
<evidence type="ECO:0000313" key="1">
    <source>
        <dbReference type="EMBL" id="CAA7397922.1"/>
    </source>
</evidence>
<dbReference type="EMBL" id="LR746269">
    <property type="protein sequence ID" value="CAA7397922.1"/>
    <property type="molecule type" value="Genomic_DNA"/>
</dbReference>
<proteinExistence type="predicted"/>
<accession>A0A7I8KKE4</accession>
<protein>
    <submittedName>
        <fullName evidence="1">Uncharacterized protein</fullName>
    </submittedName>
</protein>
<reference evidence="1" key="1">
    <citation type="submission" date="2020-02" db="EMBL/GenBank/DDBJ databases">
        <authorList>
            <person name="Scholz U."/>
            <person name="Mascher M."/>
            <person name="Fiebig A."/>
        </authorList>
    </citation>
    <scope>NUCLEOTIDE SEQUENCE</scope>
</reference>
<dbReference type="Proteomes" id="UP000663760">
    <property type="component" value="Chromosome 6"/>
</dbReference>
<organism evidence="1 2">
    <name type="scientific">Spirodela intermedia</name>
    <name type="common">Intermediate duckweed</name>
    <dbReference type="NCBI Taxonomy" id="51605"/>
    <lineage>
        <taxon>Eukaryota</taxon>
        <taxon>Viridiplantae</taxon>
        <taxon>Streptophyta</taxon>
        <taxon>Embryophyta</taxon>
        <taxon>Tracheophyta</taxon>
        <taxon>Spermatophyta</taxon>
        <taxon>Magnoliopsida</taxon>
        <taxon>Liliopsida</taxon>
        <taxon>Araceae</taxon>
        <taxon>Lemnoideae</taxon>
        <taxon>Spirodela</taxon>
    </lineage>
</organism>
<name>A0A7I8KKE4_SPIIN</name>
<sequence length="56" mass="6637">MSSQKNLGHFKTECLLLKMNKRKKDIITTWSNDESKTEASFVLKLFRKYLDLSQIE</sequence>
<keyword evidence="2" id="KW-1185">Reference proteome</keyword>
<gene>
    <name evidence="1" type="ORF">SI8410_06008587</name>
</gene>